<proteinExistence type="predicted"/>
<evidence type="ECO:0000313" key="2">
    <source>
        <dbReference type="Proteomes" id="UP000001026"/>
    </source>
</evidence>
<name>Q7UZU4_PROMP</name>
<dbReference type="InterPro" id="IPR036412">
    <property type="entry name" value="HAD-like_sf"/>
</dbReference>
<dbReference type="Pfam" id="PF00702">
    <property type="entry name" value="Hydrolase"/>
    <property type="match status" value="1"/>
</dbReference>
<dbReference type="OrthoDB" id="368044at2"/>
<accession>Q7UZU4</accession>
<gene>
    <name evidence="1" type="ordered locus">PMM1561</name>
</gene>
<evidence type="ECO:0000313" key="1">
    <source>
        <dbReference type="EMBL" id="CAE20020.1"/>
    </source>
</evidence>
<protein>
    <recommendedName>
        <fullName evidence="3">HAD hydrolase</fullName>
    </recommendedName>
</protein>
<reference evidence="1 2" key="1">
    <citation type="journal article" date="2003" name="Nature">
        <title>Genome divergence in two Prochlorococcus ecotypes reflects oceanic niche differentiation.</title>
        <authorList>
            <person name="Rocap G."/>
            <person name="Larimer F.W."/>
            <person name="Lamerdin J.E."/>
            <person name="Malfatti S."/>
            <person name="Chain P."/>
            <person name="Ahlgren N.A."/>
            <person name="Arellano A."/>
            <person name="Coleman M."/>
            <person name="Hauser L."/>
            <person name="Hess W.R."/>
            <person name="Johnson Z.I."/>
            <person name="Land M.L."/>
            <person name="Lindell D."/>
            <person name="Post A.F."/>
            <person name="Regala W."/>
            <person name="Shah M."/>
            <person name="Shaw S.L."/>
            <person name="Steglich C."/>
            <person name="Sullivan M.B."/>
            <person name="Ting C.S."/>
            <person name="Tolonen A."/>
            <person name="Webb E.A."/>
            <person name="Zinser E.R."/>
            <person name="Chisholm S.W."/>
        </authorList>
    </citation>
    <scope>NUCLEOTIDE SEQUENCE [LARGE SCALE GENOMIC DNA]</scope>
    <source>
        <strain evidence="2">CCMP1986 / NIES-2087 / MED4</strain>
    </source>
</reference>
<dbReference type="Proteomes" id="UP000001026">
    <property type="component" value="Chromosome"/>
</dbReference>
<dbReference type="KEGG" id="pmm:PMM1561"/>
<dbReference type="STRING" id="59919.PMM1561"/>
<dbReference type="AlphaFoldDB" id="Q7UZU4"/>
<dbReference type="EMBL" id="BX548174">
    <property type="protein sequence ID" value="CAE20020.1"/>
    <property type="molecule type" value="Genomic_DNA"/>
</dbReference>
<dbReference type="InterPro" id="IPR023214">
    <property type="entry name" value="HAD_sf"/>
</dbReference>
<dbReference type="SUPFAM" id="SSF56784">
    <property type="entry name" value="HAD-like"/>
    <property type="match status" value="1"/>
</dbReference>
<dbReference type="Gene3D" id="3.40.50.1000">
    <property type="entry name" value="HAD superfamily/HAD-like"/>
    <property type="match status" value="1"/>
</dbReference>
<sequence>MSSHKLFLFDFDGVIVDGMNEYWHSSLLAFEKFINSPKILIDQNLYKQVSNTFIEMRPWVKYGWEMLIIVHQIIKSEDPLNNQNKINFLNKYHQNCQKVLLENSWVAEDLQKCLDKARKYQIENDFDNWIRLHRPFYEVIVFIEKLKKEKIKTGIITTKGKIFAGKILEKLNIYPELIFGYESGTKVEIISELWREYEIMGFIEDRRNTLLDIKQNPVTSNIPCYLADWGYLKNIDRLNLPLEIKLLKLKSLEDLLAI</sequence>
<organism evidence="1 2">
    <name type="scientific">Prochlorococcus marinus subsp. pastoris (strain CCMP1986 / NIES-2087 / MED4)</name>
    <dbReference type="NCBI Taxonomy" id="59919"/>
    <lineage>
        <taxon>Bacteria</taxon>
        <taxon>Bacillati</taxon>
        <taxon>Cyanobacteriota</taxon>
        <taxon>Cyanophyceae</taxon>
        <taxon>Synechococcales</taxon>
        <taxon>Prochlorococcaceae</taxon>
        <taxon>Prochlorococcus</taxon>
    </lineage>
</organism>
<dbReference type="eggNOG" id="COG0546">
    <property type="taxonomic scope" value="Bacteria"/>
</dbReference>
<dbReference type="RefSeq" id="WP_011133189.1">
    <property type="nucleotide sequence ID" value="NC_005072.1"/>
</dbReference>
<evidence type="ECO:0008006" key="3">
    <source>
        <dbReference type="Google" id="ProtNLM"/>
    </source>
</evidence>
<dbReference type="HOGENOM" id="CLU_072689_1_0_3"/>